<keyword evidence="3" id="KW-1185">Reference proteome</keyword>
<dbReference type="Pfam" id="PF12893">
    <property type="entry name" value="Lumazine_bd_2"/>
    <property type="match status" value="1"/>
</dbReference>
<dbReference type="RefSeq" id="WP_379664850.1">
    <property type="nucleotide sequence ID" value="NZ_JBHULH010000001.1"/>
</dbReference>
<dbReference type="InterPro" id="IPR032710">
    <property type="entry name" value="NTF2-like_dom_sf"/>
</dbReference>
<reference evidence="3" key="1">
    <citation type="journal article" date="2019" name="Int. J. Syst. Evol. Microbiol.">
        <title>The Global Catalogue of Microorganisms (GCM) 10K type strain sequencing project: providing services to taxonomists for standard genome sequencing and annotation.</title>
        <authorList>
            <consortium name="The Broad Institute Genomics Platform"/>
            <consortium name="The Broad Institute Genome Sequencing Center for Infectious Disease"/>
            <person name="Wu L."/>
            <person name="Ma J."/>
        </authorList>
    </citation>
    <scope>NUCLEOTIDE SEQUENCE [LARGE SCALE GENOMIC DNA]</scope>
    <source>
        <strain evidence="3">KCTC 52127</strain>
    </source>
</reference>
<dbReference type="EMBL" id="JBHULH010000001">
    <property type="protein sequence ID" value="MFD2566129.1"/>
    <property type="molecule type" value="Genomic_DNA"/>
</dbReference>
<protein>
    <submittedName>
        <fullName evidence="2">Nuclear transport factor 2 family protein</fullName>
    </submittedName>
</protein>
<organism evidence="2 3">
    <name type="scientific">Pseudotenacibaculum haliotis</name>
    <dbReference type="NCBI Taxonomy" id="1862138"/>
    <lineage>
        <taxon>Bacteria</taxon>
        <taxon>Pseudomonadati</taxon>
        <taxon>Bacteroidota</taxon>
        <taxon>Flavobacteriia</taxon>
        <taxon>Flavobacteriales</taxon>
        <taxon>Flavobacteriaceae</taxon>
        <taxon>Pseudotenacibaculum</taxon>
    </lineage>
</organism>
<accession>A0ABW5LQF6</accession>
<sequence>MKNLLIIVFLCCSYVSFSQASSDEQVKKTLQNYIDGSSYNKLKLLRSAFSKNATLYLTTRDGFKRLTPEDYVGFFKNSKEGEFNGRHGKILSVEVTKDIATARVEISIPKRKWIFIDLFLLKKTGEGWKIISKTATRIDNE</sequence>
<dbReference type="Gene3D" id="3.10.450.50">
    <property type="match status" value="1"/>
</dbReference>
<name>A0ABW5LQF6_9FLAO</name>
<proteinExistence type="predicted"/>
<evidence type="ECO:0000313" key="3">
    <source>
        <dbReference type="Proteomes" id="UP001597508"/>
    </source>
</evidence>
<dbReference type="SUPFAM" id="SSF54427">
    <property type="entry name" value="NTF2-like"/>
    <property type="match status" value="1"/>
</dbReference>
<gene>
    <name evidence="2" type="ORF">ACFSRZ_02020</name>
</gene>
<keyword evidence="1" id="KW-0732">Signal</keyword>
<evidence type="ECO:0000256" key="1">
    <source>
        <dbReference type="SAM" id="SignalP"/>
    </source>
</evidence>
<dbReference type="InterPro" id="IPR039437">
    <property type="entry name" value="FrzH/put_lumazine-bd"/>
</dbReference>
<dbReference type="Proteomes" id="UP001597508">
    <property type="component" value="Unassembled WGS sequence"/>
</dbReference>
<feature type="signal peptide" evidence="1">
    <location>
        <begin position="1"/>
        <end position="20"/>
    </location>
</feature>
<feature type="chain" id="PRO_5047070039" evidence="1">
    <location>
        <begin position="21"/>
        <end position="141"/>
    </location>
</feature>
<comment type="caution">
    <text evidence="2">The sequence shown here is derived from an EMBL/GenBank/DDBJ whole genome shotgun (WGS) entry which is preliminary data.</text>
</comment>
<evidence type="ECO:0000313" key="2">
    <source>
        <dbReference type="EMBL" id="MFD2566129.1"/>
    </source>
</evidence>